<evidence type="ECO:0000313" key="2">
    <source>
        <dbReference type="Proteomes" id="UP000654004"/>
    </source>
</evidence>
<dbReference type="EMBL" id="BMQW01000001">
    <property type="protein sequence ID" value="GGP76602.1"/>
    <property type="molecule type" value="Genomic_DNA"/>
</dbReference>
<dbReference type="Proteomes" id="UP000654004">
    <property type="component" value="Unassembled WGS sequence"/>
</dbReference>
<dbReference type="RefSeq" id="WP_101033131.1">
    <property type="nucleotide sequence ID" value="NZ_BMQW01000001.1"/>
</dbReference>
<gene>
    <name evidence="1" type="ORF">GCM10009410_06320</name>
</gene>
<comment type="caution">
    <text evidence="1">The sequence shown here is derived from an EMBL/GenBank/DDBJ whole genome shotgun (WGS) entry which is preliminary data.</text>
</comment>
<evidence type="ECO:0008006" key="3">
    <source>
        <dbReference type="Google" id="ProtNLM"/>
    </source>
</evidence>
<keyword evidence="2" id="KW-1185">Reference proteome</keyword>
<accession>A0ABQ2QFD2</accession>
<proteinExistence type="predicted"/>
<name>A0ABQ2QFD2_9GAMM</name>
<reference evidence="2" key="1">
    <citation type="journal article" date="2019" name="Int. J. Syst. Evol. Microbiol.">
        <title>The Global Catalogue of Microorganisms (GCM) 10K type strain sequencing project: providing services to taxonomists for standard genome sequencing and annotation.</title>
        <authorList>
            <consortium name="The Broad Institute Genomics Platform"/>
            <consortium name="The Broad Institute Genome Sequencing Center for Infectious Disease"/>
            <person name="Wu L."/>
            <person name="Ma J."/>
        </authorList>
    </citation>
    <scope>NUCLEOTIDE SEQUENCE [LARGE SCALE GENOMIC DNA]</scope>
    <source>
        <strain evidence="2">JCM 32305</strain>
    </source>
</reference>
<evidence type="ECO:0000313" key="1">
    <source>
        <dbReference type="EMBL" id="GGP76602.1"/>
    </source>
</evidence>
<organism evidence="1 2">
    <name type="scientific">Shewanella ulleungensis</name>
    <dbReference type="NCBI Taxonomy" id="2282699"/>
    <lineage>
        <taxon>Bacteria</taxon>
        <taxon>Pseudomonadati</taxon>
        <taxon>Pseudomonadota</taxon>
        <taxon>Gammaproteobacteria</taxon>
        <taxon>Alteromonadales</taxon>
        <taxon>Shewanellaceae</taxon>
        <taxon>Shewanella</taxon>
    </lineage>
</organism>
<sequence>MESKKKCCAFCGVQKKLSREHVFPNGVIRKLEEGMLSLNDKSDKVFKADLVVKDVCEPCNNGILSEIDGRFVKLFEDNMLQPIQPGDNVEFEFNYNDLLRELLKISYNSARASADGFKAVAALRKYVPYILGKVNDAPDVMLRLLIVTSSNRLNTETNQIEGTMEARLLRSCKVSYNGPQHSNFMIRLLAFNSFWFYLIIPLKPVSSSKIEVFINGFMDSYHLTGIPICKTMKSVSIPKEKTTYMHPSLIEGMSRKRA</sequence>
<protein>
    <recommendedName>
        <fullName evidence="3">HNH endonuclease</fullName>
    </recommendedName>
</protein>